<feature type="transmembrane region" description="Helical" evidence="6">
    <location>
        <begin position="220"/>
        <end position="240"/>
    </location>
</feature>
<reference evidence="8" key="1">
    <citation type="submission" date="2022-11" db="EMBL/GenBank/DDBJ databases">
        <title>Genome Resource of Sclerotinia nivalis Strain SnTB1, a Plant Pathogen Isolated from American Ginseng.</title>
        <authorList>
            <person name="Fan S."/>
        </authorList>
    </citation>
    <scope>NUCLEOTIDE SEQUENCE</scope>
    <source>
        <strain evidence="8">SnTB1</strain>
    </source>
</reference>
<dbReference type="InterPro" id="IPR052337">
    <property type="entry name" value="SAT4-like"/>
</dbReference>
<keyword evidence="9" id="KW-1185">Reference proteome</keyword>
<organism evidence="8 9">
    <name type="scientific">Sclerotinia nivalis</name>
    <dbReference type="NCBI Taxonomy" id="352851"/>
    <lineage>
        <taxon>Eukaryota</taxon>
        <taxon>Fungi</taxon>
        <taxon>Dikarya</taxon>
        <taxon>Ascomycota</taxon>
        <taxon>Pezizomycotina</taxon>
        <taxon>Leotiomycetes</taxon>
        <taxon>Helotiales</taxon>
        <taxon>Sclerotiniaceae</taxon>
        <taxon>Sclerotinia</taxon>
    </lineage>
</organism>
<evidence type="ECO:0000256" key="4">
    <source>
        <dbReference type="ARBA" id="ARBA00023136"/>
    </source>
</evidence>
<keyword evidence="4 6" id="KW-0472">Membrane</keyword>
<dbReference type="GO" id="GO:0016020">
    <property type="term" value="C:membrane"/>
    <property type="evidence" value="ECO:0007669"/>
    <property type="project" value="UniProtKB-SubCell"/>
</dbReference>
<feature type="transmembrane region" description="Helical" evidence="6">
    <location>
        <begin position="188"/>
        <end position="208"/>
    </location>
</feature>
<proteinExistence type="inferred from homology"/>
<evidence type="ECO:0000313" key="9">
    <source>
        <dbReference type="Proteomes" id="UP001152300"/>
    </source>
</evidence>
<evidence type="ECO:0000313" key="8">
    <source>
        <dbReference type="EMBL" id="KAJ8061070.1"/>
    </source>
</evidence>
<dbReference type="OrthoDB" id="3529975at2759"/>
<evidence type="ECO:0000256" key="5">
    <source>
        <dbReference type="ARBA" id="ARBA00038359"/>
    </source>
</evidence>
<name>A0A9X0ADY8_9HELO</name>
<feature type="transmembrane region" description="Helical" evidence="6">
    <location>
        <begin position="20"/>
        <end position="39"/>
    </location>
</feature>
<keyword evidence="3 6" id="KW-1133">Transmembrane helix</keyword>
<keyword evidence="2 6" id="KW-0812">Transmembrane</keyword>
<protein>
    <recommendedName>
        <fullName evidence="7">Rhodopsin domain-containing protein</fullName>
    </recommendedName>
</protein>
<dbReference type="Proteomes" id="UP001152300">
    <property type="component" value="Unassembled WGS sequence"/>
</dbReference>
<evidence type="ECO:0000256" key="6">
    <source>
        <dbReference type="SAM" id="Phobius"/>
    </source>
</evidence>
<dbReference type="Pfam" id="PF20684">
    <property type="entry name" value="Fung_rhodopsin"/>
    <property type="match status" value="1"/>
</dbReference>
<feature type="domain" description="Rhodopsin" evidence="7">
    <location>
        <begin position="39"/>
        <end position="281"/>
    </location>
</feature>
<comment type="caution">
    <text evidence="8">The sequence shown here is derived from an EMBL/GenBank/DDBJ whole genome shotgun (WGS) entry which is preliminary data.</text>
</comment>
<evidence type="ECO:0000256" key="3">
    <source>
        <dbReference type="ARBA" id="ARBA00022989"/>
    </source>
</evidence>
<dbReference type="PANTHER" id="PTHR33048:SF47">
    <property type="entry name" value="INTEGRAL MEMBRANE PROTEIN-RELATED"/>
    <property type="match status" value="1"/>
</dbReference>
<comment type="subcellular location">
    <subcellularLocation>
        <location evidence="1">Membrane</location>
        <topology evidence="1">Multi-pass membrane protein</topology>
    </subcellularLocation>
</comment>
<dbReference type="InterPro" id="IPR049326">
    <property type="entry name" value="Rhodopsin_dom_fungi"/>
</dbReference>
<sequence length="294" mass="32846">MASTSSNSLPEGIDPSYGGLKLIIFTCILLVVITICVSLRFYSRWLIKAPWALDDVLVFAALVFQTALAAILFDALRNSGLGYHTSYLEYTAPWKVRRWGKDLFAGTIIYLLCATAPKYAILILYKRLFIINKVRVCVYVLMATLVVYTIVMIAVALAACRPFAANFDPTIPGSKCINKEDLYRWGPIVNIITDVAMLMLPMPIIWNLHTTTRLKLGLTLTFLTGSLGLVVSIIRIPIFYRTNSFTDGTYTGAELMIWTQLETACYLISACLMTLRPLLEKFGQSRIVQTIKGS</sequence>
<feature type="transmembrane region" description="Helical" evidence="6">
    <location>
        <begin position="136"/>
        <end position="159"/>
    </location>
</feature>
<accession>A0A9X0ADY8</accession>
<gene>
    <name evidence="8" type="ORF">OCU04_010147</name>
</gene>
<evidence type="ECO:0000256" key="2">
    <source>
        <dbReference type="ARBA" id="ARBA00022692"/>
    </source>
</evidence>
<feature type="transmembrane region" description="Helical" evidence="6">
    <location>
        <begin position="103"/>
        <end position="124"/>
    </location>
</feature>
<evidence type="ECO:0000259" key="7">
    <source>
        <dbReference type="Pfam" id="PF20684"/>
    </source>
</evidence>
<dbReference type="PANTHER" id="PTHR33048">
    <property type="entry name" value="PTH11-LIKE INTEGRAL MEMBRANE PROTEIN (AFU_ORTHOLOGUE AFUA_5G11245)"/>
    <property type="match status" value="1"/>
</dbReference>
<evidence type="ECO:0000256" key="1">
    <source>
        <dbReference type="ARBA" id="ARBA00004141"/>
    </source>
</evidence>
<comment type="similarity">
    <text evidence="5">Belongs to the SAT4 family.</text>
</comment>
<feature type="transmembrane region" description="Helical" evidence="6">
    <location>
        <begin position="255"/>
        <end position="275"/>
    </location>
</feature>
<dbReference type="EMBL" id="JAPEIS010000012">
    <property type="protein sequence ID" value="KAJ8061070.1"/>
    <property type="molecule type" value="Genomic_DNA"/>
</dbReference>
<dbReference type="AlphaFoldDB" id="A0A9X0ADY8"/>
<feature type="transmembrane region" description="Helical" evidence="6">
    <location>
        <begin position="51"/>
        <end position="73"/>
    </location>
</feature>